<evidence type="ECO:0000313" key="2">
    <source>
        <dbReference type="Proteomes" id="UP000009144"/>
    </source>
</evidence>
<evidence type="ECO:0000313" key="1">
    <source>
        <dbReference type="EMBL" id="AFI83648.1"/>
    </source>
</evidence>
<dbReference type="InterPro" id="IPR021074">
    <property type="entry name" value="Formate_DH_dsu"/>
</dbReference>
<accession>I1XGX9</accession>
<proteinExistence type="predicted"/>
<dbReference type="EMBL" id="CP003390">
    <property type="protein sequence ID" value="AFI83648.1"/>
    <property type="molecule type" value="Genomic_DNA"/>
</dbReference>
<dbReference type="AlphaFoldDB" id="I1XGX9"/>
<protein>
    <submittedName>
        <fullName evidence="1">NADH-dependent formate dehydrogenase delta subunit FdsD</fullName>
    </submittedName>
</protein>
<dbReference type="Proteomes" id="UP000009144">
    <property type="component" value="Chromosome"/>
</dbReference>
<reference evidence="1 2" key="1">
    <citation type="journal article" date="2012" name="J. Bacteriol.">
        <title>Complete genome sequences of Methylophaga sp. strain JAM1 and Methylophaga sp. strain JAM7.</title>
        <authorList>
            <person name="Villeneuve C."/>
            <person name="Martineau C."/>
            <person name="Mauffrey F."/>
            <person name="Villemur R."/>
        </authorList>
    </citation>
    <scope>NUCLEOTIDE SEQUENCE [LARGE SCALE GENOMIC DNA]</scope>
    <source>
        <strain evidence="1 2">JAM1</strain>
    </source>
</reference>
<dbReference type="KEGG" id="mej:Q7A_803"/>
<organism evidence="1 2">
    <name type="scientific">Methylophaga nitratireducenticrescens</name>
    <dbReference type="NCBI Taxonomy" id="754476"/>
    <lineage>
        <taxon>Bacteria</taxon>
        <taxon>Pseudomonadati</taxon>
        <taxon>Pseudomonadota</taxon>
        <taxon>Gammaproteobacteria</taxon>
        <taxon>Thiotrichales</taxon>
        <taxon>Piscirickettsiaceae</taxon>
        <taxon>Methylophaga</taxon>
    </lineage>
</organism>
<dbReference type="PATRIC" id="fig|754476.3.peg.792"/>
<reference evidence="1 2" key="2">
    <citation type="journal article" date="2013" name="Int. J. Syst. Evol. Microbiol.">
        <title>Methylophaga nitratireducenticrescens sp. nov. and Methylophaga frappieri sp. nov., isolated from the biofilm of the methanol-fed denitrification system treating the seawater at the Montreal Biodome.</title>
        <authorList>
            <person name="Villeneuve C."/>
            <person name="Martineau C."/>
            <person name="Mauffrey F."/>
            <person name="Villemur R."/>
        </authorList>
    </citation>
    <scope>NUCLEOTIDE SEQUENCE [LARGE SCALE GENOMIC DNA]</scope>
    <source>
        <strain evidence="1 2">JAM1</strain>
    </source>
</reference>
<gene>
    <name evidence="1" type="ordered locus">Q7A_803</name>
</gene>
<dbReference type="Pfam" id="PF11390">
    <property type="entry name" value="FdsD"/>
    <property type="match status" value="1"/>
</dbReference>
<dbReference type="STRING" id="754476.Q7A_803"/>
<name>I1XGX9_METNJ</name>
<sequence length="68" mass="7707">MINQIAANLSTYESAEAAERIEQHLIRFWTPKMRHDLIDAATDDTNLSPLARDAINRLQSVQVQQQSA</sequence>
<keyword evidence="2" id="KW-1185">Reference proteome</keyword>
<dbReference type="HOGENOM" id="CLU_166802_1_1_6"/>